<evidence type="ECO:0000256" key="3">
    <source>
        <dbReference type="ARBA" id="ARBA00010519"/>
    </source>
</evidence>
<keyword evidence="8 17" id="KW-0812">Transmembrane</keyword>
<keyword evidence="13 17" id="KW-0830">Ubiquinone</keyword>
<evidence type="ECO:0000256" key="12">
    <source>
        <dbReference type="ARBA" id="ARBA00023027"/>
    </source>
</evidence>
<comment type="function">
    <text evidence="1">Core subunit of the mitochondrial membrane respiratory chain NADH dehydrogenase (Complex I) that is believed to belong to the minimal assembly required for catalysis. Complex I functions in the transfer of electrons from NADH to the respiratory chain. The immediate electron acceptor for the enzyme is believed to be ubiquinone.</text>
</comment>
<keyword evidence="11 17" id="KW-1133">Transmembrane helix</keyword>
<dbReference type="InterPro" id="IPR001133">
    <property type="entry name" value="NADH_UbQ_OxRdtase_chain4L/K"/>
</dbReference>
<evidence type="ECO:0000256" key="17">
    <source>
        <dbReference type="RuleBase" id="RU004419"/>
    </source>
</evidence>
<evidence type="ECO:0000256" key="11">
    <source>
        <dbReference type="ARBA" id="ARBA00022989"/>
    </source>
</evidence>
<keyword evidence="9 17" id="KW-1278">Translocase</keyword>
<keyword evidence="14 17" id="KW-0496">Mitochondrion</keyword>
<evidence type="ECO:0000256" key="6">
    <source>
        <dbReference type="ARBA" id="ARBA00022448"/>
    </source>
</evidence>
<dbReference type="Gene3D" id="1.10.287.3510">
    <property type="match status" value="1"/>
</dbReference>
<dbReference type="PANTHER" id="PTHR11434">
    <property type="entry name" value="NADH-UBIQUINONE OXIDOREDUCTASE SUBUNIT ND4L"/>
    <property type="match status" value="1"/>
</dbReference>
<comment type="catalytic activity">
    <reaction evidence="16 17">
        <text>a ubiquinone + NADH + 5 H(+)(in) = a ubiquinol + NAD(+) + 4 H(+)(out)</text>
        <dbReference type="Rhea" id="RHEA:29091"/>
        <dbReference type="Rhea" id="RHEA-COMP:9565"/>
        <dbReference type="Rhea" id="RHEA-COMP:9566"/>
        <dbReference type="ChEBI" id="CHEBI:15378"/>
        <dbReference type="ChEBI" id="CHEBI:16389"/>
        <dbReference type="ChEBI" id="CHEBI:17976"/>
        <dbReference type="ChEBI" id="CHEBI:57540"/>
        <dbReference type="ChEBI" id="CHEBI:57945"/>
        <dbReference type="EC" id="7.1.1.2"/>
    </reaction>
</comment>
<keyword evidence="6 17" id="KW-0813">Transport</keyword>
<dbReference type="GO" id="GO:0008137">
    <property type="term" value="F:NADH dehydrogenase (ubiquinone) activity"/>
    <property type="evidence" value="ECO:0007669"/>
    <property type="project" value="UniProtKB-EC"/>
</dbReference>
<keyword evidence="17" id="KW-0999">Mitochondrion inner membrane</keyword>
<dbReference type="EC" id="7.1.1.2" evidence="4 17"/>
<evidence type="ECO:0000256" key="14">
    <source>
        <dbReference type="ARBA" id="ARBA00023128"/>
    </source>
</evidence>
<evidence type="ECO:0000313" key="18">
    <source>
        <dbReference type="EMBL" id="AHG24987.1"/>
    </source>
</evidence>
<dbReference type="InterPro" id="IPR039428">
    <property type="entry name" value="NUOK/Mnh_C1-like"/>
</dbReference>
<dbReference type="RefSeq" id="YP_009040593.1">
    <property type="nucleotide sequence ID" value="NC_024271.1"/>
</dbReference>
<feature type="transmembrane region" description="Helical" evidence="17">
    <location>
        <begin position="56"/>
        <end position="80"/>
    </location>
</feature>
<dbReference type="EMBL" id="KF811054">
    <property type="protein sequence ID" value="AHG24987.1"/>
    <property type="molecule type" value="Genomic_DNA"/>
</dbReference>
<evidence type="ECO:0000256" key="8">
    <source>
        <dbReference type="ARBA" id="ARBA00022692"/>
    </source>
</evidence>
<organism evidence="18">
    <name type="scientific">Dastarcus helophoroides</name>
    <dbReference type="NCBI Taxonomy" id="1169899"/>
    <lineage>
        <taxon>Eukaryota</taxon>
        <taxon>Metazoa</taxon>
        <taxon>Ecdysozoa</taxon>
        <taxon>Arthropoda</taxon>
        <taxon>Hexapoda</taxon>
        <taxon>Insecta</taxon>
        <taxon>Pterygota</taxon>
        <taxon>Neoptera</taxon>
        <taxon>Endopterygota</taxon>
        <taxon>Coleoptera</taxon>
        <taxon>Polyphaga</taxon>
        <taxon>Cucujiformia</taxon>
        <taxon>Coccinelloidea</taxon>
        <taxon>Bothrideridae</taxon>
        <taxon>Dastarcus</taxon>
    </lineage>
</organism>
<keyword evidence="15 17" id="KW-0472">Membrane</keyword>
<comment type="subcellular location">
    <subcellularLocation>
        <location evidence="17">Mitochondrion inner membrane</location>
        <topology evidence="17">Multi-pass membrane protein</topology>
    </subcellularLocation>
    <subcellularLocation>
        <location evidence="2">Mitochondrion membrane</location>
        <topology evidence="2">Multi-pass membrane protein</topology>
    </subcellularLocation>
</comment>
<keyword evidence="12 17" id="KW-0520">NAD</keyword>
<dbReference type="CTD" id="4539"/>
<gene>
    <name evidence="18" type="primary">ND4L</name>
</gene>
<evidence type="ECO:0000256" key="1">
    <source>
        <dbReference type="ARBA" id="ARBA00003257"/>
    </source>
</evidence>
<name>A0A059SX09_9CUCU</name>
<feature type="transmembrane region" description="Helical" evidence="17">
    <location>
        <begin position="28"/>
        <end position="50"/>
    </location>
</feature>
<evidence type="ECO:0000256" key="4">
    <source>
        <dbReference type="ARBA" id="ARBA00012944"/>
    </source>
</evidence>
<dbReference type="GO" id="GO:0030964">
    <property type="term" value="C:NADH dehydrogenase complex"/>
    <property type="evidence" value="ECO:0007669"/>
    <property type="project" value="TreeGrafter"/>
</dbReference>
<comment type="similarity">
    <text evidence="3 17">Belongs to the complex I subunit 4L family.</text>
</comment>
<dbReference type="AlphaFoldDB" id="A0A059SX09"/>
<evidence type="ECO:0000256" key="5">
    <source>
        <dbReference type="ARBA" id="ARBA00016612"/>
    </source>
</evidence>
<evidence type="ECO:0000256" key="7">
    <source>
        <dbReference type="ARBA" id="ARBA00022660"/>
    </source>
</evidence>
<geneLocation type="mitochondrion" evidence="18"/>
<dbReference type="GO" id="GO:0016651">
    <property type="term" value="F:oxidoreductase activity, acting on NAD(P)H"/>
    <property type="evidence" value="ECO:0007669"/>
    <property type="project" value="InterPro"/>
</dbReference>
<feature type="transmembrane region" description="Helical" evidence="17">
    <location>
        <begin position="6"/>
        <end position="21"/>
    </location>
</feature>
<evidence type="ECO:0000256" key="2">
    <source>
        <dbReference type="ARBA" id="ARBA00004225"/>
    </source>
</evidence>
<dbReference type="GO" id="GO:0005743">
    <property type="term" value="C:mitochondrial inner membrane"/>
    <property type="evidence" value="ECO:0007669"/>
    <property type="project" value="UniProtKB-SubCell"/>
</dbReference>
<evidence type="ECO:0000256" key="10">
    <source>
        <dbReference type="ARBA" id="ARBA00022982"/>
    </source>
</evidence>
<reference evidence="18" key="1">
    <citation type="journal article" date="2015" name="Gene">
        <title>The mitochondrial genome of Dastarcus helophoroides (Coleoptera: Bothrideridae) and related phylogenetic analyses.</title>
        <authorList>
            <person name="Zhang Z."/>
            <person name="Wang X."/>
            <person name="Li R."/>
            <person name="Guo R."/>
            <person name="Zhang W."/>
            <person name="Song W."/>
            <person name="Hao C."/>
            <person name="Wang H."/>
            <person name="Li M."/>
        </authorList>
    </citation>
    <scope>NUCLEOTIDE SEQUENCE</scope>
</reference>
<dbReference type="GeneID" id="19591737"/>
<evidence type="ECO:0000256" key="13">
    <source>
        <dbReference type="ARBA" id="ARBA00023075"/>
    </source>
</evidence>
<comment type="function">
    <text evidence="17">Core subunit of the mitochondrial membrane respiratory chain NADH dehydrogenase (Complex I) which catalyzes electron transfer from NADH through the respiratory chain, using ubiquinone as an electron acceptor.</text>
</comment>
<proteinExistence type="inferred from homology"/>
<keyword evidence="10 17" id="KW-0249">Electron transport</keyword>
<evidence type="ECO:0000256" key="16">
    <source>
        <dbReference type="ARBA" id="ARBA00049551"/>
    </source>
</evidence>
<protein>
    <recommendedName>
        <fullName evidence="5 17">NADH-ubiquinone oxidoreductase chain 4L</fullName>
        <ecNumber evidence="4 17">7.1.1.2</ecNumber>
    </recommendedName>
</protein>
<sequence>MMIYIYVSMISFLSGILVFSIKRKHLLLMLLSLEFIMLSLFFNLILYLSWMNYEFYFSLIFVSMSVCEGSLGLSILVMMIRSHGSDYFQSFNLLW</sequence>
<accession>A0A059SX09</accession>
<dbReference type="Pfam" id="PF00420">
    <property type="entry name" value="Oxidored_q2"/>
    <property type="match status" value="1"/>
</dbReference>
<evidence type="ECO:0000256" key="15">
    <source>
        <dbReference type="ARBA" id="ARBA00023136"/>
    </source>
</evidence>
<keyword evidence="7 17" id="KW-0679">Respiratory chain</keyword>
<dbReference type="GO" id="GO:0042773">
    <property type="term" value="P:ATP synthesis coupled electron transport"/>
    <property type="evidence" value="ECO:0007669"/>
    <property type="project" value="UniProtKB-UniRule"/>
</dbReference>
<dbReference type="PANTHER" id="PTHR11434:SF0">
    <property type="entry name" value="NADH-UBIQUINONE OXIDOREDUCTASE CHAIN 4L"/>
    <property type="match status" value="1"/>
</dbReference>
<evidence type="ECO:0000256" key="9">
    <source>
        <dbReference type="ARBA" id="ARBA00022967"/>
    </source>
</evidence>